<feature type="short sequence motif" description="VHIID" evidence="3">
    <location>
        <begin position="192"/>
        <end position="196"/>
    </location>
</feature>
<dbReference type="InterPro" id="IPR005202">
    <property type="entry name" value="TF_GRAS"/>
</dbReference>
<name>A0AAE0DIA9_9ROSI</name>
<evidence type="ECO:0000256" key="3">
    <source>
        <dbReference type="PROSITE-ProRule" id="PRU01191"/>
    </source>
</evidence>
<comment type="similarity">
    <text evidence="3">Belongs to the GRAS family.</text>
</comment>
<keyword evidence="5" id="KW-1185">Reference proteome</keyword>
<protein>
    <submittedName>
        <fullName evidence="4">Uncharacterized protein</fullName>
    </submittedName>
</protein>
<keyword evidence="2" id="KW-0804">Transcription</keyword>
<keyword evidence="1" id="KW-0805">Transcription regulation</keyword>
<reference evidence="4" key="1">
    <citation type="journal article" date="2023" name="Plant J.">
        <title>Genome sequences and population genomics provide insights into the demographic history, inbreeding, and mutation load of two 'living fossil' tree species of Dipteronia.</title>
        <authorList>
            <person name="Feng Y."/>
            <person name="Comes H.P."/>
            <person name="Chen J."/>
            <person name="Zhu S."/>
            <person name="Lu R."/>
            <person name="Zhang X."/>
            <person name="Li P."/>
            <person name="Qiu J."/>
            <person name="Olsen K.M."/>
            <person name="Qiu Y."/>
        </authorList>
    </citation>
    <scope>NUCLEOTIDE SEQUENCE</scope>
    <source>
        <strain evidence="4">NBL</strain>
    </source>
</reference>
<dbReference type="AlphaFoldDB" id="A0AAE0DIA9"/>
<evidence type="ECO:0000256" key="1">
    <source>
        <dbReference type="ARBA" id="ARBA00023015"/>
    </source>
</evidence>
<comment type="caution">
    <text evidence="4">The sequence shown here is derived from an EMBL/GenBank/DDBJ whole genome shotgun (WGS) entry which is preliminary data.</text>
</comment>
<dbReference type="Proteomes" id="UP001281410">
    <property type="component" value="Unassembled WGS sequence"/>
</dbReference>
<feature type="region of interest" description="SAW" evidence="3">
    <location>
        <begin position="369"/>
        <end position="456"/>
    </location>
</feature>
<sequence length="458" mass="52481">MEDTDEEEFLNLSLAIVADSCNKRKRKRSRTTTLNPNLNHSSCHEGFEGKIFGLLQMRDQMLKSETRRKGVVEEGKGLHLIHLLLITATAVDENNLDLALENLNELYQTVSLTGDSVQRVVAYFADGIAARLLTRKSPFYDMIMKEPSIEQEFSAFTDLYRVSPYFQFAHFTANQAIIEAFEKEEEHNNRALHVIDFDVSYGFQWPSLIQSLSEKATTSNRISLRITGFGRSMEELQETESRLTSFAKGFRNLVFEFQGLLRGSKLINLRKKKNETVAVNLVLHLNTLNNSFKISDTLKSVHSLNPSIVVLVEQEGTKNPRSFLSRFMESLHYFAAMFDSLDDCLPLESTDRLGIEKNHLGKEIKSMLNYDKDEAIRYEKMESWKTRMERHGFEGMKVSSKSLIQAKLLLKIRTTHYCPLQIDGENSGFKVFERDDGRAITLGWQDRCLLTASAWLCV</sequence>
<evidence type="ECO:0000256" key="2">
    <source>
        <dbReference type="ARBA" id="ARBA00023163"/>
    </source>
</evidence>
<dbReference type="EMBL" id="JANJYJ010000965">
    <property type="protein sequence ID" value="KAK3170380.1"/>
    <property type="molecule type" value="Genomic_DNA"/>
</dbReference>
<organism evidence="4 5">
    <name type="scientific">Dipteronia sinensis</name>
    <dbReference type="NCBI Taxonomy" id="43782"/>
    <lineage>
        <taxon>Eukaryota</taxon>
        <taxon>Viridiplantae</taxon>
        <taxon>Streptophyta</taxon>
        <taxon>Embryophyta</taxon>
        <taxon>Tracheophyta</taxon>
        <taxon>Spermatophyta</taxon>
        <taxon>Magnoliopsida</taxon>
        <taxon>eudicotyledons</taxon>
        <taxon>Gunneridae</taxon>
        <taxon>Pentapetalae</taxon>
        <taxon>rosids</taxon>
        <taxon>malvids</taxon>
        <taxon>Sapindales</taxon>
        <taxon>Sapindaceae</taxon>
        <taxon>Hippocastanoideae</taxon>
        <taxon>Acereae</taxon>
        <taxon>Dipteronia</taxon>
    </lineage>
</organism>
<evidence type="ECO:0000313" key="4">
    <source>
        <dbReference type="EMBL" id="KAK3170380.1"/>
    </source>
</evidence>
<dbReference type="Pfam" id="PF03514">
    <property type="entry name" value="GRAS"/>
    <property type="match status" value="1"/>
</dbReference>
<comment type="caution">
    <text evidence="3">Lacks conserved residue(s) required for the propagation of feature annotation.</text>
</comment>
<proteinExistence type="inferred from homology"/>
<dbReference type="PROSITE" id="PS50985">
    <property type="entry name" value="GRAS"/>
    <property type="match status" value="1"/>
</dbReference>
<gene>
    <name evidence="4" type="ORF">Dsin_000200</name>
</gene>
<accession>A0AAE0DIA9</accession>
<evidence type="ECO:0000313" key="5">
    <source>
        <dbReference type="Proteomes" id="UP001281410"/>
    </source>
</evidence>
<dbReference type="PANTHER" id="PTHR31636">
    <property type="entry name" value="OSJNBA0084A10.13 PROTEIN-RELATED"/>
    <property type="match status" value="1"/>
</dbReference>